<comment type="similarity">
    <text evidence="1">Belongs to the short-chain dehydrogenases/reductases (SDR) family.</text>
</comment>
<dbReference type="GO" id="GO:0016491">
    <property type="term" value="F:oxidoreductase activity"/>
    <property type="evidence" value="ECO:0007669"/>
    <property type="project" value="UniProtKB-KW"/>
</dbReference>
<sequence length="70" mass="7117">MSKVALVTGAGRGIGRAIALRLARDGFHVGVNDINSEAASAVAEEIEQLGQSSLAVPADEGGRNSLIKNS</sequence>
<gene>
    <name evidence="3" type="ORF">SAMN05421852_109112</name>
</gene>
<dbReference type="STRING" id="46223.SAMN05421852_109112"/>
<reference evidence="3 4" key="1">
    <citation type="submission" date="2016-10" db="EMBL/GenBank/DDBJ databases">
        <authorList>
            <person name="de Groot N.N."/>
        </authorList>
    </citation>
    <scope>NUCLEOTIDE SEQUENCE [LARGE SCALE GENOMIC DNA]</scope>
    <source>
        <strain evidence="3 4">DSM 44778</strain>
    </source>
</reference>
<dbReference type="AlphaFoldDB" id="A0A1I3RAZ5"/>
<evidence type="ECO:0000313" key="3">
    <source>
        <dbReference type="EMBL" id="SFJ43498.1"/>
    </source>
</evidence>
<dbReference type="PANTHER" id="PTHR43669:SF14">
    <property type="entry name" value="OXIDOREDUCTASE"/>
    <property type="match status" value="1"/>
</dbReference>
<dbReference type="Proteomes" id="UP000199545">
    <property type="component" value="Unassembled WGS sequence"/>
</dbReference>
<dbReference type="InterPro" id="IPR036291">
    <property type="entry name" value="NAD(P)-bd_dom_sf"/>
</dbReference>
<protein>
    <submittedName>
        <fullName evidence="3">Meso-butanediol dehydrogenase / (S,S)-butanediol dehydrogenase / diacetyl reductase</fullName>
    </submittedName>
</protein>
<dbReference type="InterPro" id="IPR002347">
    <property type="entry name" value="SDR_fam"/>
</dbReference>
<evidence type="ECO:0000256" key="2">
    <source>
        <dbReference type="ARBA" id="ARBA00023002"/>
    </source>
</evidence>
<dbReference type="PANTHER" id="PTHR43669">
    <property type="entry name" value="5-KETO-D-GLUCONATE 5-REDUCTASE"/>
    <property type="match status" value="1"/>
</dbReference>
<dbReference type="SUPFAM" id="SSF51735">
    <property type="entry name" value="NAD(P)-binding Rossmann-fold domains"/>
    <property type="match status" value="1"/>
</dbReference>
<accession>A0A1I3RAZ5</accession>
<organism evidence="3 4">
    <name type="scientific">Thermoflavimicrobium dichotomicum</name>
    <dbReference type="NCBI Taxonomy" id="46223"/>
    <lineage>
        <taxon>Bacteria</taxon>
        <taxon>Bacillati</taxon>
        <taxon>Bacillota</taxon>
        <taxon>Bacilli</taxon>
        <taxon>Bacillales</taxon>
        <taxon>Thermoactinomycetaceae</taxon>
        <taxon>Thermoflavimicrobium</taxon>
    </lineage>
</organism>
<evidence type="ECO:0000256" key="1">
    <source>
        <dbReference type="ARBA" id="ARBA00006484"/>
    </source>
</evidence>
<name>A0A1I3RAZ5_9BACL</name>
<proteinExistence type="inferred from homology"/>
<dbReference type="EMBL" id="FORR01000009">
    <property type="protein sequence ID" value="SFJ43498.1"/>
    <property type="molecule type" value="Genomic_DNA"/>
</dbReference>
<keyword evidence="2" id="KW-0560">Oxidoreductase</keyword>
<keyword evidence="4" id="KW-1185">Reference proteome</keyword>
<dbReference type="Gene3D" id="3.40.50.720">
    <property type="entry name" value="NAD(P)-binding Rossmann-like Domain"/>
    <property type="match status" value="1"/>
</dbReference>
<evidence type="ECO:0000313" key="4">
    <source>
        <dbReference type="Proteomes" id="UP000199545"/>
    </source>
</evidence>
<dbReference type="RefSeq" id="WP_093230229.1">
    <property type="nucleotide sequence ID" value="NZ_FORR01000009.1"/>
</dbReference>
<dbReference type="PRINTS" id="PR00081">
    <property type="entry name" value="GDHRDH"/>
</dbReference>
<dbReference type="Pfam" id="PF00106">
    <property type="entry name" value="adh_short"/>
    <property type="match status" value="1"/>
</dbReference>